<evidence type="ECO:0000256" key="3">
    <source>
        <dbReference type="ARBA" id="ARBA00022989"/>
    </source>
</evidence>
<dbReference type="OrthoDB" id="416585at2759"/>
<feature type="domain" description="Ion transport" evidence="7">
    <location>
        <begin position="75"/>
        <end position="295"/>
    </location>
</feature>
<accession>A0A401SPN4</accession>
<reference evidence="8 9" key="1">
    <citation type="journal article" date="2018" name="Nat. Ecol. Evol.">
        <title>Shark genomes provide insights into elasmobranch evolution and the origin of vertebrates.</title>
        <authorList>
            <person name="Hara Y"/>
            <person name="Yamaguchi K"/>
            <person name="Onimaru K"/>
            <person name="Kadota M"/>
            <person name="Koyanagi M"/>
            <person name="Keeley SD"/>
            <person name="Tatsumi K"/>
            <person name="Tanaka K"/>
            <person name="Motone F"/>
            <person name="Kageyama Y"/>
            <person name="Nozu R"/>
            <person name="Adachi N"/>
            <person name="Nishimura O"/>
            <person name="Nakagawa R"/>
            <person name="Tanegashima C"/>
            <person name="Kiyatake I"/>
            <person name="Matsumoto R"/>
            <person name="Murakumo K"/>
            <person name="Nishida K"/>
            <person name="Terakita A"/>
            <person name="Kuratani S"/>
            <person name="Sato K"/>
            <person name="Hyodo S Kuraku.S."/>
        </authorList>
    </citation>
    <scope>NUCLEOTIDE SEQUENCE [LARGE SCALE GENOMIC DNA]</scope>
</reference>
<name>A0A401SPN4_CHIPU</name>
<feature type="transmembrane region" description="Helical" evidence="6">
    <location>
        <begin position="639"/>
        <end position="661"/>
    </location>
</feature>
<dbReference type="Gene3D" id="1.10.287.70">
    <property type="match status" value="2"/>
</dbReference>
<feature type="domain" description="Ion transport" evidence="7">
    <location>
        <begin position="426"/>
        <end position="665"/>
    </location>
</feature>
<feature type="region of interest" description="Disordered" evidence="5">
    <location>
        <begin position="757"/>
        <end position="777"/>
    </location>
</feature>
<dbReference type="AlphaFoldDB" id="A0A401SPN4"/>
<dbReference type="STRING" id="137246.A0A401SPN4"/>
<feature type="transmembrane region" description="Helical" evidence="6">
    <location>
        <begin position="531"/>
        <end position="556"/>
    </location>
</feature>
<evidence type="ECO:0000256" key="1">
    <source>
        <dbReference type="ARBA" id="ARBA00004141"/>
    </source>
</evidence>
<dbReference type="PANTHER" id="PTHR46726:SF1">
    <property type="entry name" value="TWO-PORE CALCIUM CHANNEL 3"/>
    <property type="match status" value="1"/>
</dbReference>
<dbReference type="SUPFAM" id="SSF81324">
    <property type="entry name" value="Voltage-gated potassium channels"/>
    <property type="match status" value="2"/>
</dbReference>
<keyword evidence="3 6" id="KW-1133">Transmembrane helix</keyword>
<feature type="transmembrane region" description="Helical" evidence="6">
    <location>
        <begin position="231"/>
        <end position="252"/>
    </location>
</feature>
<dbReference type="EMBL" id="BEZZ01000428">
    <property type="protein sequence ID" value="GCC32351.1"/>
    <property type="molecule type" value="Genomic_DNA"/>
</dbReference>
<evidence type="ECO:0000313" key="8">
    <source>
        <dbReference type="EMBL" id="GCC32351.1"/>
    </source>
</evidence>
<comment type="caution">
    <text evidence="8">The sequence shown here is derived from an EMBL/GenBank/DDBJ whole genome shotgun (WGS) entry which is preliminary data.</text>
</comment>
<evidence type="ECO:0000256" key="5">
    <source>
        <dbReference type="SAM" id="MobiDB-lite"/>
    </source>
</evidence>
<dbReference type="Pfam" id="PF00520">
    <property type="entry name" value="Ion_trans"/>
    <property type="match status" value="2"/>
</dbReference>
<feature type="transmembrane region" description="Helical" evidence="6">
    <location>
        <begin position="95"/>
        <end position="115"/>
    </location>
</feature>
<feature type="transmembrane region" description="Helical" evidence="6">
    <location>
        <begin position="606"/>
        <end position="627"/>
    </location>
</feature>
<protein>
    <recommendedName>
        <fullName evidence="7">Ion transport domain-containing protein</fullName>
    </recommendedName>
</protein>
<feature type="transmembrane region" description="Helical" evidence="6">
    <location>
        <begin position="445"/>
        <end position="461"/>
    </location>
</feature>
<feature type="transmembrane region" description="Helical" evidence="6">
    <location>
        <begin position="136"/>
        <end position="155"/>
    </location>
</feature>
<dbReference type="GO" id="GO:0005216">
    <property type="term" value="F:monoatomic ion channel activity"/>
    <property type="evidence" value="ECO:0007669"/>
    <property type="project" value="InterPro"/>
</dbReference>
<evidence type="ECO:0000259" key="7">
    <source>
        <dbReference type="Pfam" id="PF00520"/>
    </source>
</evidence>
<dbReference type="OMA" id="EVVFDMY"/>
<sequence length="777" mass="90039">MLAAVEDRDKTEENVSEKIHRLQSNSSQLMVDDEQLQLAAAYVSDAQYNRNIQFETSPQAIRFYKLYNHWSTQGITYFFILVDLFLALFEDPAVYLLPVWVTSVVEFICLLMFTLRLFHFSKITPTKVFWRDAKNICVIVSILLTLMDMIVYLTLRETGYFAVRWSRVLRPLFCVNFTESRQLRRAFRNIRNTLPEITYVFVLFMFSVAVFSLMALKLFAKRKLSTVEGALYFSNYLDIFFDLYVLVTTANSPDVMMPAYEVSWAYSIFFVIFIIVNTYVFMSLFLAVVYNDYKKHLKNEVRKLVYMKHRKMIEAFNLLKITYGTEFIVPDSRWRQLVKLVAPEIPSSQRELLWRVSDDEQKGFVGRESFIRLADLLNIQVVQMKERTHPLEKCMPNMYNCTVSQFIQRIVKHQGFRYTYDVIIVINAIFIGGDETNPLISKAEWVFLTLYLIEILLKLFVYEPRAFFAKSQFWNWFDSLIIVAALMGTIVNAALKSSGGYSSQQVLDIVFILRVLRLIRIIDSFQRFRVLLNTLVNLIPTMLTYAGLVVVVYYIFAIIGMEAFKGRIQFYGANSSDPAAKYCGNPALKGSQFAALRYCRNNFNNIVSAFILLIELTVVNQWHVLAAGFVKVTHLTARIFFVIFHIMVVIILINIFIAFVLEAFFVEHSLARSAVETAVEKKIQELGMGDCVDYPAGNLVEVMETNENDLGNTNDTDLKSKLRFKIASIRYKTVDALLQHMFEEELNPEDEIPTFEEIDNLSPDDYVPKQPTFDSIA</sequence>
<keyword evidence="4 6" id="KW-0472">Membrane</keyword>
<dbReference type="Gene3D" id="1.20.120.350">
    <property type="entry name" value="Voltage-gated potassium channels. Chain C"/>
    <property type="match status" value="1"/>
</dbReference>
<feature type="transmembrane region" description="Helical" evidence="6">
    <location>
        <begin position="473"/>
        <end position="495"/>
    </location>
</feature>
<evidence type="ECO:0000256" key="4">
    <source>
        <dbReference type="ARBA" id="ARBA00023136"/>
    </source>
</evidence>
<evidence type="ECO:0000256" key="6">
    <source>
        <dbReference type="SAM" id="Phobius"/>
    </source>
</evidence>
<feature type="transmembrane region" description="Helical" evidence="6">
    <location>
        <begin position="70"/>
        <end position="89"/>
    </location>
</feature>
<dbReference type="InterPro" id="IPR027359">
    <property type="entry name" value="Volt_channel_dom_sf"/>
</dbReference>
<evidence type="ECO:0000256" key="2">
    <source>
        <dbReference type="ARBA" id="ARBA00022692"/>
    </source>
</evidence>
<keyword evidence="2 6" id="KW-0812">Transmembrane</keyword>
<dbReference type="Proteomes" id="UP000287033">
    <property type="component" value="Unassembled WGS sequence"/>
</dbReference>
<dbReference type="InterPro" id="IPR005821">
    <property type="entry name" value="Ion_trans_dom"/>
</dbReference>
<dbReference type="PANTHER" id="PTHR46726">
    <property type="entry name" value="TWO PORE CHANNEL 3"/>
    <property type="match status" value="1"/>
</dbReference>
<evidence type="ECO:0000313" key="9">
    <source>
        <dbReference type="Proteomes" id="UP000287033"/>
    </source>
</evidence>
<dbReference type="GO" id="GO:0016020">
    <property type="term" value="C:membrane"/>
    <property type="evidence" value="ECO:0007669"/>
    <property type="project" value="UniProtKB-SubCell"/>
</dbReference>
<feature type="transmembrane region" description="Helical" evidence="6">
    <location>
        <begin position="415"/>
        <end position="433"/>
    </location>
</feature>
<feature type="transmembrane region" description="Helical" evidence="6">
    <location>
        <begin position="197"/>
        <end position="219"/>
    </location>
</feature>
<comment type="subcellular location">
    <subcellularLocation>
        <location evidence="1">Membrane</location>
        <topology evidence="1">Multi-pass membrane protein</topology>
    </subcellularLocation>
</comment>
<gene>
    <name evidence="8" type="ORF">chiPu_0010812</name>
</gene>
<feature type="transmembrane region" description="Helical" evidence="6">
    <location>
        <begin position="264"/>
        <end position="290"/>
    </location>
</feature>
<proteinExistence type="predicted"/>
<keyword evidence="9" id="KW-1185">Reference proteome</keyword>
<organism evidence="8 9">
    <name type="scientific">Chiloscyllium punctatum</name>
    <name type="common">Brownbanded bambooshark</name>
    <name type="synonym">Hemiscyllium punctatum</name>
    <dbReference type="NCBI Taxonomy" id="137246"/>
    <lineage>
        <taxon>Eukaryota</taxon>
        <taxon>Metazoa</taxon>
        <taxon>Chordata</taxon>
        <taxon>Craniata</taxon>
        <taxon>Vertebrata</taxon>
        <taxon>Chondrichthyes</taxon>
        <taxon>Elasmobranchii</taxon>
        <taxon>Galeomorphii</taxon>
        <taxon>Galeoidea</taxon>
        <taxon>Orectolobiformes</taxon>
        <taxon>Hemiscylliidae</taxon>
        <taxon>Chiloscyllium</taxon>
    </lineage>
</organism>